<evidence type="ECO:0000256" key="5">
    <source>
        <dbReference type="SAM" id="Coils"/>
    </source>
</evidence>
<dbReference type="RefSeq" id="WP_090289106.1">
    <property type="nucleotide sequence ID" value="NZ_FNCK01000002.1"/>
</dbReference>
<feature type="coiled-coil region" evidence="5">
    <location>
        <begin position="212"/>
        <end position="254"/>
    </location>
</feature>
<dbReference type="InterPro" id="IPR003439">
    <property type="entry name" value="ABC_transporter-like_ATP-bd"/>
</dbReference>
<dbReference type="SUPFAM" id="SSF52540">
    <property type="entry name" value="P-loop containing nucleoside triphosphate hydrolases"/>
    <property type="match status" value="1"/>
</dbReference>
<keyword evidence="8" id="KW-1185">Reference proteome</keyword>
<evidence type="ECO:0000256" key="4">
    <source>
        <dbReference type="ARBA" id="ARBA00022840"/>
    </source>
</evidence>
<dbReference type="STRING" id="120956.SAMN05421791_1025"/>
<evidence type="ECO:0000259" key="6">
    <source>
        <dbReference type="PROSITE" id="PS50893"/>
    </source>
</evidence>
<dbReference type="InterPro" id="IPR003593">
    <property type="entry name" value="AAA+_ATPase"/>
</dbReference>
<dbReference type="GO" id="GO:0016887">
    <property type="term" value="F:ATP hydrolysis activity"/>
    <property type="evidence" value="ECO:0007669"/>
    <property type="project" value="InterPro"/>
</dbReference>
<accession>A0A1G7Q8H7</accession>
<dbReference type="Proteomes" id="UP000199708">
    <property type="component" value="Unassembled WGS sequence"/>
</dbReference>
<dbReference type="InterPro" id="IPR027417">
    <property type="entry name" value="P-loop_NTPase"/>
</dbReference>
<evidence type="ECO:0000256" key="3">
    <source>
        <dbReference type="ARBA" id="ARBA00022741"/>
    </source>
</evidence>
<dbReference type="PANTHER" id="PTHR43335:SF8">
    <property type="entry name" value="ABC TRANSPORTER, ATP-BINDING PROTEIN"/>
    <property type="match status" value="1"/>
</dbReference>
<dbReference type="PROSITE" id="PS50893">
    <property type="entry name" value="ABC_TRANSPORTER_2"/>
    <property type="match status" value="1"/>
</dbReference>
<evidence type="ECO:0000256" key="2">
    <source>
        <dbReference type="ARBA" id="ARBA00022448"/>
    </source>
</evidence>
<dbReference type="AlphaFoldDB" id="A0A1G7Q8H7"/>
<keyword evidence="3" id="KW-0547">Nucleotide-binding</keyword>
<name>A0A1G7Q8H7_9LACT</name>
<evidence type="ECO:0000256" key="1">
    <source>
        <dbReference type="ARBA" id="ARBA00005417"/>
    </source>
</evidence>
<feature type="domain" description="ABC transporter" evidence="6">
    <location>
        <begin position="2"/>
        <end position="228"/>
    </location>
</feature>
<dbReference type="EMBL" id="FNCK01000002">
    <property type="protein sequence ID" value="SDF94783.1"/>
    <property type="molecule type" value="Genomic_DNA"/>
</dbReference>
<dbReference type="Pfam" id="PF00005">
    <property type="entry name" value="ABC_tran"/>
    <property type="match status" value="1"/>
</dbReference>
<organism evidence="7 8">
    <name type="scientific">Facklamia miroungae</name>
    <dbReference type="NCBI Taxonomy" id="120956"/>
    <lineage>
        <taxon>Bacteria</taxon>
        <taxon>Bacillati</taxon>
        <taxon>Bacillota</taxon>
        <taxon>Bacilli</taxon>
        <taxon>Lactobacillales</taxon>
        <taxon>Aerococcaceae</taxon>
        <taxon>Facklamia</taxon>
    </lineage>
</organism>
<evidence type="ECO:0000313" key="8">
    <source>
        <dbReference type="Proteomes" id="UP000199708"/>
    </source>
</evidence>
<dbReference type="OrthoDB" id="9804819at2"/>
<keyword evidence="4 7" id="KW-0067">ATP-binding</keyword>
<keyword evidence="5" id="KW-0175">Coiled coil</keyword>
<dbReference type="GO" id="GO:0005524">
    <property type="term" value="F:ATP binding"/>
    <property type="evidence" value="ECO:0007669"/>
    <property type="project" value="UniProtKB-KW"/>
</dbReference>
<proteinExistence type="inferred from homology"/>
<sequence length="266" mass="30042">MIKLENLNKSYKDSHILKGVTLEVNDGEIYGLIGKNGAGKTTIFKMILGLSKLDSGKLIINESRTRKELIESRKKIGFFIGLNFFGYLNAEANLKYYCQLKGITNKGEVDRVLKIVGLDGNNKAYKSFSMGMKQRLGIANALLGNPETLILDEPTNGLDPQGIANIRNLIKQLNEEHKMTIIVSSHNLSELENTANRFGIVHNGKILKELTREDLSENKDRVEIRVEDLERAKKVLLENNIELLEASIKATSLENYYFRLVDREDD</sequence>
<dbReference type="PANTHER" id="PTHR43335">
    <property type="entry name" value="ABC TRANSPORTER, ATP-BINDING PROTEIN"/>
    <property type="match status" value="1"/>
</dbReference>
<gene>
    <name evidence="7" type="ORF">SAMN05421791_1025</name>
</gene>
<evidence type="ECO:0000313" key="7">
    <source>
        <dbReference type="EMBL" id="SDF94783.1"/>
    </source>
</evidence>
<keyword evidence="2" id="KW-0813">Transport</keyword>
<dbReference type="Gene3D" id="3.40.50.300">
    <property type="entry name" value="P-loop containing nucleotide triphosphate hydrolases"/>
    <property type="match status" value="1"/>
</dbReference>
<protein>
    <submittedName>
        <fullName evidence="7">ABC-2 type transport system ATP-binding protein</fullName>
    </submittedName>
</protein>
<reference evidence="7 8" key="1">
    <citation type="submission" date="2016-10" db="EMBL/GenBank/DDBJ databases">
        <authorList>
            <person name="de Groot N.N."/>
        </authorList>
    </citation>
    <scope>NUCLEOTIDE SEQUENCE [LARGE SCALE GENOMIC DNA]</scope>
    <source>
        <strain evidence="7 8">ATCC BAA-466</strain>
    </source>
</reference>
<dbReference type="SMART" id="SM00382">
    <property type="entry name" value="AAA"/>
    <property type="match status" value="1"/>
</dbReference>
<comment type="similarity">
    <text evidence="1">Belongs to the ABC transporter superfamily.</text>
</comment>